<protein>
    <submittedName>
        <fullName evidence="10">Cell division cycle</fullName>
    </submittedName>
</protein>
<dbReference type="PROSITE" id="PS00678">
    <property type="entry name" value="WD_REPEATS_1"/>
    <property type="match status" value="3"/>
</dbReference>
<feature type="repeat" description="WD" evidence="7">
    <location>
        <begin position="372"/>
        <end position="405"/>
    </location>
</feature>
<evidence type="ECO:0000259" key="9">
    <source>
        <dbReference type="Pfam" id="PF24807"/>
    </source>
</evidence>
<comment type="caution">
    <text evidence="10">The sequence shown here is derived from an EMBL/GenBank/DDBJ whole genome shotgun (WGS) entry which is preliminary data.</text>
</comment>
<dbReference type="EMBL" id="BKCP01007626">
    <property type="protein sequence ID" value="GER46578.1"/>
    <property type="molecule type" value="Genomic_DNA"/>
</dbReference>
<name>A0A5A7QNR4_STRAF</name>
<dbReference type="Pfam" id="PF24807">
    <property type="entry name" value="WD40_CDC20-Fz"/>
    <property type="match status" value="1"/>
</dbReference>
<dbReference type="SUPFAM" id="SSF50978">
    <property type="entry name" value="WD40 repeat-like"/>
    <property type="match status" value="1"/>
</dbReference>
<dbReference type="InterPro" id="IPR001680">
    <property type="entry name" value="WD40_rpt"/>
</dbReference>
<evidence type="ECO:0000256" key="5">
    <source>
        <dbReference type="ARBA" id="ARBA00022776"/>
    </source>
</evidence>
<dbReference type="InterPro" id="IPR033010">
    <property type="entry name" value="Cdc20/Fizzy"/>
</dbReference>
<evidence type="ECO:0000256" key="6">
    <source>
        <dbReference type="ARBA" id="ARBA00023306"/>
    </source>
</evidence>
<evidence type="ECO:0000256" key="4">
    <source>
        <dbReference type="ARBA" id="ARBA00022737"/>
    </source>
</evidence>
<comment type="similarity">
    <text evidence="1">Belongs to the WD repeat CDC20/Fizzy family.</text>
</comment>
<evidence type="ECO:0000256" key="1">
    <source>
        <dbReference type="ARBA" id="ARBA00006445"/>
    </source>
</evidence>
<dbReference type="GO" id="GO:0051301">
    <property type="term" value="P:cell division"/>
    <property type="evidence" value="ECO:0007669"/>
    <property type="project" value="UniProtKB-KW"/>
</dbReference>
<gene>
    <name evidence="10" type="ORF">STAS_23623</name>
</gene>
<evidence type="ECO:0000256" key="3">
    <source>
        <dbReference type="ARBA" id="ARBA00022618"/>
    </source>
</evidence>
<evidence type="ECO:0000256" key="7">
    <source>
        <dbReference type="PROSITE-ProRule" id="PRU00221"/>
    </source>
</evidence>
<feature type="compositionally biased region" description="Polar residues" evidence="8">
    <location>
        <begin position="11"/>
        <end position="22"/>
    </location>
</feature>
<sequence length="430" mass="48213">MDLDQAHGVLTNRSKQGPPRNNSHTEYRRKLENLTLDPEGRQFQMLVFRGSPKSSRRPTHLIDEMRRSDEENPIRKPLRGFPKRESRILDAPNLKRDFYLETIDWGKSNVLAVALGAEVYLWNEDGRGIEVLSEVDGTDYPASVSWYEEASVVAVGYNCNRLHLYDAESLKLGRSLDCHKGRVGSLAWNGYLLTTGSKDRAIISHDVRARNSVVCYVKAHKMEVCGLKWSNTGKILASGGNDNVVYLWDVRKMGARQHLYRFNDHSGAVKALAWCPYDDNMLASGGGTSDGSIKMWNTQKGTCISSTKTNAQASFGDYANCGISVCYYEQVCGLEWNIHHKEILSGHGYGFEPGNNRLCLWRYPSMSKIGESGVHTSRILHLSQSPDGLTVASAVADETLRLWEVFGPKSNNEKITYLEGLLSFKTTPLR</sequence>
<dbReference type="UniPathway" id="UPA00143"/>
<dbReference type="InterPro" id="IPR036322">
    <property type="entry name" value="WD40_repeat_dom_sf"/>
</dbReference>
<dbReference type="PROSITE" id="PS50294">
    <property type="entry name" value="WD_REPEATS_REGION"/>
    <property type="match status" value="2"/>
</dbReference>
<dbReference type="InterPro" id="IPR015943">
    <property type="entry name" value="WD40/YVTN_repeat-like_dom_sf"/>
</dbReference>
<proteinExistence type="inferred from homology"/>
<organism evidence="10 11">
    <name type="scientific">Striga asiatica</name>
    <name type="common">Asiatic witchweed</name>
    <name type="synonym">Buchnera asiatica</name>
    <dbReference type="NCBI Taxonomy" id="4170"/>
    <lineage>
        <taxon>Eukaryota</taxon>
        <taxon>Viridiplantae</taxon>
        <taxon>Streptophyta</taxon>
        <taxon>Embryophyta</taxon>
        <taxon>Tracheophyta</taxon>
        <taxon>Spermatophyta</taxon>
        <taxon>Magnoliopsida</taxon>
        <taxon>eudicotyledons</taxon>
        <taxon>Gunneridae</taxon>
        <taxon>Pentapetalae</taxon>
        <taxon>asterids</taxon>
        <taxon>lamiids</taxon>
        <taxon>Lamiales</taxon>
        <taxon>Orobanchaceae</taxon>
        <taxon>Buchnereae</taxon>
        <taxon>Striga</taxon>
    </lineage>
</organism>
<keyword evidence="5" id="KW-0498">Mitosis</keyword>
<dbReference type="Pfam" id="PF00400">
    <property type="entry name" value="WD40"/>
    <property type="match status" value="1"/>
</dbReference>
<dbReference type="GO" id="GO:1905786">
    <property type="term" value="P:positive regulation of anaphase-promoting complex-dependent catabolic process"/>
    <property type="evidence" value="ECO:0007669"/>
    <property type="project" value="TreeGrafter"/>
</dbReference>
<dbReference type="PANTHER" id="PTHR19918:SF43">
    <property type="entry name" value="CELL DIVISION CYCLE 20.2, COFACTOR OF APC COMPLEX-LIKE ISOFORM X2"/>
    <property type="match status" value="1"/>
</dbReference>
<dbReference type="OrthoDB" id="10263272at2759"/>
<dbReference type="Proteomes" id="UP000325081">
    <property type="component" value="Unassembled WGS sequence"/>
</dbReference>
<keyword evidence="3 10" id="KW-0132">Cell division</keyword>
<evidence type="ECO:0000256" key="2">
    <source>
        <dbReference type="ARBA" id="ARBA00022574"/>
    </source>
</evidence>
<dbReference type="Gene3D" id="2.130.10.10">
    <property type="entry name" value="YVTN repeat-like/Quinoprotein amine dehydrogenase"/>
    <property type="match status" value="1"/>
</dbReference>
<dbReference type="AlphaFoldDB" id="A0A5A7QNR4"/>
<feature type="domain" description="CDC20/Fizzy WD40" evidence="9">
    <location>
        <begin position="89"/>
        <end position="312"/>
    </location>
</feature>
<feature type="region of interest" description="Disordered" evidence="8">
    <location>
        <begin position="1"/>
        <end position="27"/>
    </location>
</feature>
<dbReference type="InterPro" id="IPR056150">
    <property type="entry name" value="WD40_CDC20-Fz"/>
</dbReference>
<dbReference type="PANTHER" id="PTHR19918">
    <property type="entry name" value="CELL DIVISION CYCLE 20 CDC20 FIZZY -RELATED"/>
    <property type="match status" value="1"/>
</dbReference>
<dbReference type="GO" id="GO:0016567">
    <property type="term" value="P:protein ubiquitination"/>
    <property type="evidence" value="ECO:0007669"/>
    <property type="project" value="UniProtKB-UniPathway"/>
</dbReference>
<keyword evidence="2 7" id="KW-0853">WD repeat</keyword>
<dbReference type="SMART" id="SM00320">
    <property type="entry name" value="WD40"/>
    <property type="match status" value="5"/>
</dbReference>
<feature type="repeat" description="WD" evidence="7">
    <location>
        <begin position="217"/>
        <end position="251"/>
    </location>
</feature>
<dbReference type="GO" id="GO:0005680">
    <property type="term" value="C:anaphase-promoting complex"/>
    <property type="evidence" value="ECO:0007669"/>
    <property type="project" value="TreeGrafter"/>
</dbReference>
<dbReference type="PROSITE" id="PS50082">
    <property type="entry name" value="WD_REPEATS_2"/>
    <property type="match status" value="3"/>
</dbReference>
<evidence type="ECO:0000313" key="10">
    <source>
        <dbReference type="EMBL" id="GER46578.1"/>
    </source>
</evidence>
<dbReference type="InterPro" id="IPR019775">
    <property type="entry name" value="WD40_repeat_CS"/>
</dbReference>
<reference evidence="11" key="1">
    <citation type="journal article" date="2019" name="Curr. Biol.">
        <title>Genome Sequence of Striga asiatica Provides Insight into the Evolution of Plant Parasitism.</title>
        <authorList>
            <person name="Yoshida S."/>
            <person name="Kim S."/>
            <person name="Wafula E.K."/>
            <person name="Tanskanen J."/>
            <person name="Kim Y.M."/>
            <person name="Honaas L."/>
            <person name="Yang Z."/>
            <person name="Spallek T."/>
            <person name="Conn C.E."/>
            <person name="Ichihashi Y."/>
            <person name="Cheong K."/>
            <person name="Cui S."/>
            <person name="Der J.P."/>
            <person name="Gundlach H."/>
            <person name="Jiao Y."/>
            <person name="Hori C."/>
            <person name="Ishida J.K."/>
            <person name="Kasahara H."/>
            <person name="Kiba T."/>
            <person name="Kim M.S."/>
            <person name="Koo N."/>
            <person name="Laohavisit A."/>
            <person name="Lee Y.H."/>
            <person name="Lumba S."/>
            <person name="McCourt P."/>
            <person name="Mortimer J.C."/>
            <person name="Mutuku J.M."/>
            <person name="Nomura T."/>
            <person name="Sasaki-Sekimoto Y."/>
            <person name="Seto Y."/>
            <person name="Wang Y."/>
            <person name="Wakatake T."/>
            <person name="Sakakibara H."/>
            <person name="Demura T."/>
            <person name="Yamaguchi S."/>
            <person name="Yoneyama K."/>
            <person name="Manabe R.I."/>
            <person name="Nelson D.C."/>
            <person name="Schulman A.H."/>
            <person name="Timko M.P."/>
            <person name="dePamphilis C.W."/>
            <person name="Choi D."/>
            <person name="Shirasu K."/>
        </authorList>
    </citation>
    <scope>NUCLEOTIDE SEQUENCE [LARGE SCALE GENOMIC DNA]</scope>
    <source>
        <strain evidence="11">cv. UVA1</strain>
    </source>
</reference>
<feature type="repeat" description="WD" evidence="7">
    <location>
        <begin position="262"/>
        <end position="306"/>
    </location>
</feature>
<dbReference type="GO" id="GO:0010997">
    <property type="term" value="F:anaphase-promoting complex binding"/>
    <property type="evidence" value="ECO:0007669"/>
    <property type="project" value="InterPro"/>
</dbReference>
<dbReference type="GO" id="GO:1990757">
    <property type="term" value="F:ubiquitin ligase activator activity"/>
    <property type="evidence" value="ECO:0007669"/>
    <property type="project" value="TreeGrafter"/>
</dbReference>
<keyword evidence="11" id="KW-1185">Reference proteome</keyword>
<dbReference type="GO" id="GO:0031145">
    <property type="term" value="P:anaphase-promoting complex-dependent catabolic process"/>
    <property type="evidence" value="ECO:0007669"/>
    <property type="project" value="TreeGrafter"/>
</dbReference>
<accession>A0A5A7QNR4</accession>
<evidence type="ECO:0000256" key="8">
    <source>
        <dbReference type="SAM" id="MobiDB-lite"/>
    </source>
</evidence>
<keyword evidence="6" id="KW-0131">Cell cycle</keyword>
<keyword evidence="4" id="KW-0677">Repeat</keyword>
<evidence type="ECO:0000313" key="11">
    <source>
        <dbReference type="Proteomes" id="UP000325081"/>
    </source>
</evidence>